<gene>
    <name evidence="1" type="ORF">PQR63_02260</name>
</gene>
<evidence type="ECO:0000313" key="2">
    <source>
        <dbReference type="Proteomes" id="UP001629214"/>
    </source>
</evidence>
<name>A0ABW8Z2C6_9BURK</name>
<dbReference type="EMBL" id="JAQQFR010000001">
    <property type="protein sequence ID" value="MFL9877191.1"/>
    <property type="molecule type" value="Genomic_DNA"/>
</dbReference>
<keyword evidence="2" id="KW-1185">Reference proteome</keyword>
<protein>
    <submittedName>
        <fullName evidence="1">Uncharacterized protein</fullName>
    </submittedName>
</protein>
<dbReference type="Proteomes" id="UP001629214">
    <property type="component" value="Unassembled WGS sequence"/>
</dbReference>
<evidence type="ECO:0000313" key="1">
    <source>
        <dbReference type="EMBL" id="MFL9877191.1"/>
    </source>
</evidence>
<sequence length="46" mass="5094">MAMLPELNGCDEDVTAFASIVGNDQTDKKTKIDAYMTIFWSFCSGK</sequence>
<proteinExistence type="predicted"/>
<comment type="caution">
    <text evidence="1">The sequence shown here is derived from an EMBL/GenBank/DDBJ whole genome shotgun (WGS) entry which is preliminary data.</text>
</comment>
<reference evidence="1 2" key="1">
    <citation type="journal article" date="2024" name="Chem. Sci.">
        <title>Discovery of megapolipeptins by genome mining of a Burkholderiales bacteria collection.</title>
        <authorList>
            <person name="Paulo B.S."/>
            <person name="Recchia M.J.J."/>
            <person name="Lee S."/>
            <person name="Fergusson C.H."/>
            <person name="Romanowski S.B."/>
            <person name="Hernandez A."/>
            <person name="Krull N."/>
            <person name="Liu D.Y."/>
            <person name="Cavanagh H."/>
            <person name="Bos A."/>
            <person name="Gray C.A."/>
            <person name="Murphy B.T."/>
            <person name="Linington R.G."/>
            <person name="Eustaquio A.S."/>
        </authorList>
    </citation>
    <scope>NUCLEOTIDE SEQUENCE [LARGE SCALE GENOMIC DNA]</scope>
    <source>
        <strain evidence="1 2">RL21-008-BIB-B</strain>
    </source>
</reference>
<organism evidence="1 2">
    <name type="scientific">Herbaspirillum rhizosphaerae</name>
    <dbReference type="NCBI Taxonomy" id="346179"/>
    <lineage>
        <taxon>Bacteria</taxon>
        <taxon>Pseudomonadati</taxon>
        <taxon>Pseudomonadota</taxon>
        <taxon>Betaproteobacteria</taxon>
        <taxon>Burkholderiales</taxon>
        <taxon>Oxalobacteraceae</taxon>
        <taxon>Herbaspirillum</taxon>
    </lineage>
</organism>
<accession>A0ABW8Z2C6</accession>
<dbReference type="RefSeq" id="WP_408165264.1">
    <property type="nucleotide sequence ID" value="NZ_JAQQFR010000001.1"/>
</dbReference>